<dbReference type="InterPro" id="IPR029045">
    <property type="entry name" value="ClpP/crotonase-like_dom_sf"/>
</dbReference>
<evidence type="ECO:0008006" key="3">
    <source>
        <dbReference type="Google" id="ProtNLM"/>
    </source>
</evidence>
<dbReference type="AlphaFoldDB" id="A0A2W4C4W4"/>
<comment type="caution">
    <text evidence="1">The sequence shown here is derived from an EMBL/GenBank/DDBJ whole genome shotgun (WGS) entry which is preliminary data.</text>
</comment>
<dbReference type="Proteomes" id="UP000248925">
    <property type="component" value="Unassembled WGS sequence"/>
</dbReference>
<reference evidence="1 2" key="1">
    <citation type="journal article" date="2018" name="Sci. Rep.">
        <title>Rhizobium tumorigenes sp. nov., a novel plant tumorigenic bacterium isolated from cane gall tumors on thornless blackberry.</title>
        <authorList>
            <person name="Kuzmanovi N."/>
            <person name="Smalla K."/>
            <person name="Gronow S."/>
            <person name="PuBawska J."/>
        </authorList>
    </citation>
    <scope>NUCLEOTIDE SEQUENCE [LARGE SCALE GENOMIC DNA]</scope>
    <source>
        <strain evidence="1 2">CCBAU 85046</strain>
    </source>
</reference>
<gene>
    <name evidence="1" type="ORF">CPY51_30530</name>
</gene>
<sequence>MKNVRFDRSIDRPLAIILALFVTVCSGLCPVFATAAVIAKVDRAECQVALSGAIASGDLDRLKAFASRGSSLCLDSAGGDFLEGLSIAEWLAGRNVTTVIANGASCYSACAITFMGGSEWEEIYLPKRKLHVGGRLGFHAPYLIAIGKTYSGLELEATYSSGLQAVARMIKLGAQMGEVGFIPERVMLKLLAAGPNDLYMVDDVIKTRELGIELIGEPKATWTTAALCNACVVRNERRARSDACDHPIASTMAERDVVQTTFFGFAGEGSYYCSVRLNRKTGRASIAATLTENKISEKGLKFAPLEDEDALPVGLKED</sequence>
<dbReference type="SUPFAM" id="SSF52096">
    <property type="entry name" value="ClpP/crotonase"/>
    <property type="match status" value="1"/>
</dbReference>
<keyword evidence="2" id="KW-1185">Reference proteome</keyword>
<evidence type="ECO:0000313" key="1">
    <source>
        <dbReference type="EMBL" id="PZM08081.1"/>
    </source>
</evidence>
<organism evidence="1 2">
    <name type="scientific">Rhizobium tubonense</name>
    <dbReference type="NCBI Taxonomy" id="484088"/>
    <lineage>
        <taxon>Bacteria</taxon>
        <taxon>Pseudomonadati</taxon>
        <taxon>Pseudomonadota</taxon>
        <taxon>Alphaproteobacteria</taxon>
        <taxon>Hyphomicrobiales</taxon>
        <taxon>Rhizobiaceae</taxon>
        <taxon>Rhizobium/Agrobacterium group</taxon>
        <taxon>Rhizobium</taxon>
    </lineage>
</organism>
<protein>
    <recommendedName>
        <fullName evidence="3">Periplasmic protein-like protein</fullName>
    </recommendedName>
</protein>
<evidence type="ECO:0000313" key="2">
    <source>
        <dbReference type="Proteomes" id="UP000248925"/>
    </source>
</evidence>
<dbReference type="EMBL" id="PCDP01000076">
    <property type="protein sequence ID" value="PZM08081.1"/>
    <property type="molecule type" value="Genomic_DNA"/>
</dbReference>
<accession>A0A2W4C4W4</accession>
<name>A0A2W4C4W4_9HYPH</name>
<proteinExistence type="predicted"/>